<protein>
    <recommendedName>
        <fullName evidence="7">Type II secretion system protein GspF domain-containing protein</fullName>
    </recommendedName>
</protein>
<feature type="transmembrane region" description="Helical" evidence="6">
    <location>
        <begin position="167"/>
        <end position="184"/>
    </location>
</feature>
<reference evidence="8 9" key="1">
    <citation type="submission" date="2017-04" db="EMBL/GenBank/DDBJ databases">
        <title>Novel microbial lineages endemic to geothermal iron-oxide mats fill important gaps in the evolutionary history of Archaea.</title>
        <authorList>
            <person name="Jay Z.J."/>
            <person name="Beam J.P."/>
            <person name="Dlakic M."/>
            <person name="Rusch D.B."/>
            <person name="Kozubal M.A."/>
            <person name="Inskeep W.P."/>
        </authorList>
    </citation>
    <scope>NUCLEOTIDE SEQUENCE [LARGE SCALE GENOMIC DNA]</scope>
    <source>
        <strain evidence="8">OSP_D</strain>
    </source>
</reference>
<evidence type="ECO:0000313" key="9">
    <source>
        <dbReference type="Proteomes" id="UP000240322"/>
    </source>
</evidence>
<name>A0A2R6AP28_9ARCH</name>
<evidence type="ECO:0000256" key="5">
    <source>
        <dbReference type="ARBA" id="ARBA00023136"/>
    </source>
</evidence>
<evidence type="ECO:0000256" key="3">
    <source>
        <dbReference type="ARBA" id="ARBA00022692"/>
    </source>
</evidence>
<keyword evidence="4 6" id="KW-1133">Transmembrane helix</keyword>
<feature type="transmembrane region" description="Helical" evidence="6">
    <location>
        <begin position="204"/>
        <end position="223"/>
    </location>
</feature>
<accession>A0A2R6AP28</accession>
<dbReference type="EMBL" id="NEXE01000131">
    <property type="protein sequence ID" value="PSN88130.1"/>
    <property type="molecule type" value="Genomic_DNA"/>
</dbReference>
<feature type="transmembrane region" description="Helical" evidence="6">
    <location>
        <begin position="54"/>
        <end position="76"/>
    </location>
</feature>
<comment type="caution">
    <text evidence="8">The sequence shown here is derived from an EMBL/GenBank/DDBJ whole genome shotgun (WGS) entry which is preliminary data.</text>
</comment>
<keyword evidence="3 6" id="KW-0812">Transmembrane</keyword>
<feature type="transmembrane region" description="Helical" evidence="6">
    <location>
        <begin position="338"/>
        <end position="361"/>
    </location>
</feature>
<evidence type="ECO:0000256" key="4">
    <source>
        <dbReference type="ARBA" id="ARBA00022989"/>
    </source>
</evidence>
<feature type="transmembrane region" description="Helical" evidence="6">
    <location>
        <begin position="619"/>
        <end position="644"/>
    </location>
</feature>
<feature type="transmembrane region" description="Helical" evidence="6">
    <location>
        <begin position="397"/>
        <end position="416"/>
    </location>
</feature>
<evidence type="ECO:0000256" key="2">
    <source>
        <dbReference type="ARBA" id="ARBA00022475"/>
    </source>
</evidence>
<proteinExistence type="predicted"/>
<evidence type="ECO:0000256" key="6">
    <source>
        <dbReference type="SAM" id="Phobius"/>
    </source>
</evidence>
<sequence length="655" mass="72735">MTAKAQVVSLLNKYFVTALSLVALLIFLSFFGTKTYTPLFERLGVQQAGVVVEGLFLALLPTISAFAVSLLFLAFFETQRRIPVVLQELGKRKKEPFITTISRWFIKNERLKKIRRWQEESIENDVLFSNEFESPVVVSTRYTALFLIALTVCVPFAVAGVIVTKQFVFAGLLGLPVVFLFLPLVSYKNKKSDFSKALLDELPFFASIATIMSSAGLTLFSAFERVSRSPVFRAFRSESLIITRDVELFGRAPLDALNERARRHPNRMYASFLSGYTAIVKSGGSVEIYLIERVREYLEWLSFRWRQYAEKTSFLGEMMILMFFLVPVFLILGSALGVSFLSALLPVLPVVFGGVLYSSVIANRPRYPDAIKANVWLPISLAAACSFAVFFVLRIPYLSIGLGLGVFAAGIAFQTVPQIRQINDVEETLPLFIRDLTEYRKVGYDVLRSLEKVGSEAEKGRAYRAGFKAVLRDFLNQLKLGRAVSQLSARTGSWLGRFVFFSVQALAEAGNVTPALLEQLHEFTYRFIDAKKRTKSTMNTFKIMGFLLPLMLSFTMLTAIIMLSSFSAGFGGITATGGIQTGGFGFSLKITQLQQQMIFVFIVLSSFVVGLVIDKAVEGTILSTTTALSAVAISLVVVAMFPVFRTFASSAFGLP</sequence>
<organism evidence="8 9">
    <name type="scientific">Candidatus Marsarchaeota G2 archaeon OSP_D</name>
    <dbReference type="NCBI Taxonomy" id="1978157"/>
    <lineage>
        <taxon>Archaea</taxon>
        <taxon>Candidatus Marsarchaeota</taxon>
        <taxon>Candidatus Marsarchaeota group 2</taxon>
    </lineage>
</organism>
<dbReference type="PANTHER" id="PTHR35402">
    <property type="entry name" value="INTEGRAL MEMBRANE PROTEIN-RELATED"/>
    <property type="match status" value="1"/>
</dbReference>
<dbReference type="Pfam" id="PF00482">
    <property type="entry name" value="T2SSF"/>
    <property type="match status" value="1"/>
</dbReference>
<feature type="transmembrane region" description="Helical" evidence="6">
    <location>
        <begin position="314"/>
        <end position="332"/>
    </location>
</feature>
<feature type="transmembrane region" description="Helical" evidence="6">
    <location>
        <begin position="373"/>
        <end position="391"/>
    </location>
</feature>
<keyword evidence="5 6" id="KW-0472">Membrane</keyword>
<feature type="transmembrane region" description="Helical" evidence="6">
    <location>
        <begin position="14"/>
        <end position="33"/>
    </location>
</feature>
<dbReference type="AlphaFoldDB" id="A0A2R6AP28"/>
<feature type="transmembrane region" description="Helical" evidence="6">
    <location>
        <begin position="541"/>
        <end position="563"/>
    </location>
</feature>
<dbReference type="InterPro" id="IPR018076">
    <property type="entry name" value="T2SS_GspF_dom"/>
</dbReference>
<feature type="transmembrane region" description="Helical" evidence="6">
    <location>
        <begin position="142"/>
        <end position="162"/>
    </location>
</feature>
<gene>
    <name evidence="8" type="ORF">B9Q03_09605</name>
</gene>
<feature type="transmembrane region" description="Helical" evidence="6">
    <location>
        <begin position="597"/>
        <end position="613"/>
    </location>
</feature>
<dbReference type="GO" id="GO:0005886">
    <property type="term" value="C:plasma membrane"/>
    <property type="evidence" value="ECO:0007669"/>
    <property type="project" value="UniProtKB-SubCell"/>
</dbReference>
<feature type="domain" description="Type II secretion system protein GspF" evidence="7">
    <location>
        <begin position="210"/>
        <end position="332"/>
    </location>
</feature>
<dbReference type="InterPro" id="IPR056569">
    <property type="entry name" value="ArlJ-like"/>
</dbReference>
<dbReference type="PANTHER" id="PTHR35402:SF1">
    <property type="entry name" value="TYPE II SECRETION SYSTEM PROTEIN GSPF DOMAIN-CONTAINING PROTEIN"/>
    <property type="match status" value="1"/>
</dbReference>
<dbReference type="Proteomes" id="UP000240322">
    <property type="component" value="Unassembled WGS sequence"/>
</dbReference>
<evidence type="ECO:0000259" key="7">
    <source>
        <dbReference type="Pfam" id="PF00482"/>
    </source>
</evidence>
<comment type="subcellular location">
    <subcellularLocation>
        <location evidence="1">Cell membrane</location>
        <topology evidence="1">Multi-pass membrane protein</topology>
    </subcellularLocation>
</comment>
<keyword evidence="2" id="KW-1003">Cell membrane</keyword>
<evidence type="ECO:0000313" key="8">
    <source>
        <dbReference type="EMBL" id="PSN88130.1"/>
    </source>
</evidence>
<evidence type="ECO:0000256" key="1">
    <source>
        <dbReference type="ARBA" id="ARBA00004651"/>
    </source>
</evidence>